<organism evidence="3 4">
    <name type="scientific">Aminobacter anthyllidis</name>
    <dbReference type="NCBI Taxonomy" id="1035067"/>
    <lineage>
        <taxon>Bacteria</taxon>
        <taxon>Pseudomonadati</taxon>
        <taxon>Pseudomonadota</taxon>
        <taxon>Alphaproteobacteria</taxon>
        <taxon>Hyphomicrobiales</taxon>
        <taxon>Phyllobacteriaceae</taxon>
        <taxon>Aminobacter</taxon>
    </lineage>
</organism>
<dbReference type="InterPro" id="IPR036388">
    <property type="entry name" value="WH-like_DNA-bd_sf"/>
</dbReference>
<evidence type="ECO:0000313" key="3">
    <source>
        <dbReference type="EMBL" id="MBT1158034.1"/>
    </source>
</evidence>
<evidence type="ECO:0000313" key="4">
    <source>
        <dbReference type="Proteomes" id="UP001138921"/>
    </source>
</evidence>
<dbReference type="Proteomes" id="UP001138921">
    <property type="component" value="Unassembled WGS sequence"/>
</dbReference>
<evidence type="ECO:0000259" key="2">
    <source>
        <dbReference type="PROSITE" id="PS50995"/>
    </source>
</evidence>
<protein>
    <submittedName>
        <fullName evidence="3">MarR family transcriptional regulator</fullName>
    </submittedName>
</protein>
<dbReference type="InterPro" id="IPR000835">
    <property type="entry name" value="HTH_MarR-typ"/>
</dbReference>
<gene>
    <name evidence="3" type="ORF">J1C56_20770</name>
</gene>
<keyword evidence="4" id="KW-1185">Reference proteome</keyword>
<dbReference type="GO" id="GO:0003700">
    <property type="term" value="F:DNA-binding transcription factor activity"/>
    <property type="evidence" value="ECO:0007669"/>
    <property type="project" value="InterPro"/>
</dbReference>
<proteinExistence type="predicted"/>
<reference evidence="3" key="1">
    <citation type="journal article" date="2021" name="Microorganisms">
        <title>Phylogenomic Reconstruction and Metabolic Potential of the Genus Aminobacter.</title>
        <authorList>
            <person name="Artuso I."/>
            <person name="Turrini P."/>
            <person name="Pirolo M."/>
            <person name="Lugli G.A."/>
            <person name="Ventura M."/>
            <person name="Visca P."/>
        </authorList>
    </citation>
    <scope>NUCLEOTIDE SEQUENCE</scope>
    <source>
        <strain evidence="3">LMG 26462</strain>
    </source>
</reference>
<dbReference type="GO" id="GO:0006950">
    <property type="term" value="P:response to stress"/>
    <property type="evidence" value="ECO:0007669"/>
    <property type="project" value="TreeGrafter"/>
</dbReference>
<dbReference type="AlphaFoldDB" id="A0A9X1ADT2"/>
<dbReference type="PANTHER" id="PTHR33164:SF95">
    <property type="entry name" value="TRANSCRIPTIONAL REGULATOR"/>
    <property type="match status" value="1"/>
</dbReference>
<sequence length="207" mass="23302">MRRYRSFPSTLQGLDREQSEARTQSVAKSAKTEKKKAAAVEGALNPELQQLIERLPLWKRPGYLIRRLHQVHYALFFEECQEFGITPVQYGLLTILSGNPDSDQISLAQALGIDRTNVADVLTRLAQRGLVERTRSIEDKRMVLARLAPEGEKLVAAMHPAMSRAQERLLDTLGEREREAFLATLLKLLEANNKYGRAALATSKFGD</sequence>
<dbReference type="InterPro" id="IPR036390">
    <property type="entry name" value="WH_DNA-bd_sf"/>
</dbReference>
<reference evidence="3" key="2">
    <citation type="submission" date="2021-03" db="EMBL/GenBank/DDBJ databases">
        <authorList>
            <person name="Artuso I."/>
            <person name="Turrini P."/>
            <person name="Pirolo M."/>
            <person name="Lugli G.A."/>
            <person name="Ventura M."/>
            <person name="Visca P."/>
        </authorList>
    </citation>
    <scope>NUCLEOTIDE SEQUENCE</scope>
    <source>
        <strain evidence="3">LMG 26462</strain>
    </source>
</reference>
<evidence type="ECO:0000256" key="1">
    <source>
        <dbReference type="SAM" id="MobiDB-lite"/>
    </source>
</evidence>
<dbReference type="Pfam" id="PF01047">
    <property type="entry name" value="MarR"/>
    <property type="match status" value="1"/>
</dbReference>
<dbReference type="PANTHER" id="PTHR33164">
    <property type="entry name" value="TRANSCRIPTIONAL REGULATOR, MARR FAMILY"/>
    <property type="match status" value="1"/>
</dbReference>
<feature type="domain" description="HTH marR-type" evidence="2">
    <location>
        <begin position="41"/>
        <end position="190"/>
    </location>
</feature>
<name>A0A9X1ADT2_9HYPH</name>
<feature type="region of interest" description="Disordered" evidence="1">
    <location>
        <begin position="1"/>
        <end position="23"/>
    </location>
</feature>
<dbReference type="PRINTS" id="PR00598">
    <property type="entry name" value="HTHMARR"/>
</dbReference>
<accession>A0A9X1ADT2</accession>
<dbReference type="PROSITE" id="PS50995">
    <property type="entry name" value="HTH_MARR_2"/>
    <property type="match status" value="1"/>
</dbReference>
<dbReference type="EMBL" id="JAFLWW010000006">
    <property type="protein sequence ID" value="MBT1158034.1"/>
    <property type="molecule type" value="Genomic_DNA"/>
</dbReference>
<comment type="caution">
    <text evidence="3">The sequence shown here is derived from an EMBL/GenBank/DDBJ whole genome shotgun (WGS) entry which is preliminary data.</text>
</comment>
<dbReference type="Gene3D" id="1.10.10.10">
    <property type="entry name" value="Winged helix-like DNA-binding domain superfamily/Winged helix DNA-binding domain"/>
    <property type="match status" value="1"/>
</dbReference>
<dbReference type="SUPFAM" id="SSF46785">
    <property type="entry name" value="Winged helix' DNA-binding domain"/>
    <property type="match status" value="1"/>
</dbReference>
<dbReference type="SMART" id="SM00347">
    <property type="entry name" value="HTH_MARR"/>
    <property type="match status" value="1"/>
</dbReference>
<dbReference type="InterPro" id="IPR039422">
    <property type="entry name" value="MarR/SlyA-like"/>
</dbReference>